<dbReference type="SUPFAM" id="SSF158446">
    <property type="entry name" value="IVS-encoded protein-like"/>
    <property type="match status" value="1"/>
</dbReference>
<dbReference type="InterPro" id="IPR012657">
    <property type="entry name" value="23S_rRNA-intervening_sequence"/>
</dbReference>
<dbReference type="CDD" id="cd16377">
    <property type="entry name" value="23S_rRNA_IVP_like"/>
    <property type="match status" value="1"/>
</dbReference>
<evidence type="ECO:0000313" key="1">
    <source>
        <dbReference type="EMBL" id="QEK52159.1"/>
    </source>
</evidence>
<dbReference type="AlphaFoldDB" id="A0A5C0VJA8"/>
<dbReference type="Gene3D" id="1.20.1440.60">
    <property type="entry name" value="23S rRNA-intervening sequence"/>
    <property type="match status" value="1"/>
</dbReference>
<name>A0A5C0VJA8_9SPHI</name>
<dbReference type="PANTHER" id="PTHR38471">
    <property type="entry name" value="FOUR HELIX BUNDLE PROTEIN"/>
    <property type="match status" value="1"/>
</dbReference>
<dbReference type="RefSeq" id="WP_149074989.1">
    <property type="nucleotide sequence ID" value="NZ_CP043329.1"/>
</dbReference>
<dbReference type="KEGG" id="pej:FYC62_11305"/>
<organism evidence="1 2">
    <name type="scientific">Pedobacter aquae</name>
    <dbReference type="NCBI Taxonomy" id="2605747"/>
    <lineage>
        <taxon>Bacteria</taxon>
        <taxon>Pseudomonadati</taxon>
        <taxon>Bacteroidota</taxon>
        <taxon>Sphingobacteriia</taxon>
        <taxon>Sphingobacteriales</taxon>
        <taxon>Sphingobacteriaceae</taxon>
        <taxon>Pedobacter</taxon>
    </lineage>
</organism>
<dbReference type="NCBIfam" id="TIGR02436">
    <property type="entry name" value="four helix bundle protein"/>
    <property type="match status" value="1"/>
</dbReference>
<dbReference type="EMBL" id="CP043329">
    <property type="protein sequence ID" value="QEK52159.1"/>
    <property type="molecule type" value="Genomic_DNA"/>
</dbReference>
<reference evidence="1 2" key="1">
    <citation type="submission" date="2019-08" db="EMBL/GenBank/DDBJ databases">
        <title>Pedobacter sp. nov., isolated from Han river, South Korea.</title>
        <authorList>
            <person name="Lee D.-H."/>
            <person name="Kim Y.-S."/>
            <person name="Hwang E.-M."/>
            <person name="Le Tran T.C."/>
            <person name="Cha C.-J."/>
        </authorList>
    </citation>
    <scope>NUCLEOTIDE SEQUENCE [LARGE SCALE GENOMIC DNA]</scope>
    <source>
        <strain evidence="1 2">CJ43</strain>
    </source>
</reference>
<keyword evidence="2" id="KW-1185">Reference proteome</keyword>
<evidence type="ECO:0000313" key="2">
    <source>
        <dbReference type="Proteomes" id="UP000323653"/>
    </source>
</evidence>
<dbReference type="Pfam" id="PF05635">
    <property type="entry name" value="23S_rRNA_IVP"/>
    <property type="match status" value="1"/>
</dbReference>
<proteinExistence type="predicted"/>
<sequence length="126" mass="14497">MSGYQKYTELDVWKQAKDLAAYIYHVTASFPKEEQFGIISQMRRCVVSVPSNIAEGCGRQHIKETIHFLSIARGSLYELETQIHISKDLHFINEVDFNKTLQSIEHVGKLINGFIRFQNTKKAPKP</sequence>
<gene>
    <name evidence="1" type="ORF">FYC62_11305</name>
</gene>
<protein>
    <submittedName>
        <fullName evidence="1">Four helix bundle protein</fullName>
    </submittedName>
</protein>
<accession>A0A5C0VJA8</accession>
<dbReference type="InterPro" id="IPR036583">
    <property type="entry name" value="23S_rRNA_IVS_sf"/>
</dbReference>
<dbReference type="PANTHER" id="PTHR38471:SF2">
    <property type="entry name" value="FOUR HELIX BUNDLE PROTEIN"/>
    <property type="match status" value="1"/>
</dbReference>
<dbReference type="Proteomes" id="UP000323653">
    <property type="component" value="Chromosome"/>
</dbReference>